<evidence type="ECO:0000259" key="7">
    <source>
        <dbReference type="PROSITE" id="PS50235"/>
    </source>
</evidence>
<dbReference type="PROSITE" id="PS00973">
    <property type="entry name" value="USP_2"/>
    <property type="match status" value="1"/>
</dbReference>
<dbReference type="Proteomes" id="UP001527925">
    <property type="component" value="Unassembled WGS sequence"/>
</dbReference>
<comment type="similarity">
    <text evidence="2">Belongs to the peptidase C19 family.</text>
</comment>
<proteinExistence type="inferred from homology"/>
<keyword evidence="5" id="KW-0378">Hydrolase</keyword>
<feature type="compositionally biased region" description="Low complexity" evidence="6">
    <location>
        <begin position="486"/>
        <end position="510"/>
    </location>
</feature>
<feature type="region of interest" description="Disordered" evidence="6">
    <location>
        <begin position="486"/>
        <end position="536"/>
    </location>
</feature>
<dbReference type="Pfam" id="PF00443">
    <property type="entry name" value="UCH"/>
    <property type="match status" value="1"/>
</dbReference>
<dbReference type="EMBL" id="JADGIZ020000002">
    <property type="protein sequence ID" value="KAL2919671.1"/>
    <property type="molecule type" value="Genomic_DNA"/>
</dbReference>
<keyword evidence="9" id="KW-1185">Reference proteome</keyword>
<gene>
    <name evidence="8" type="ORF">HK105_200585</name>
</gene>
<evidence type="ECO:0000256" key="4">
    <source>
        <dbReference type="ARBA" id="ARBA00022670"/>
    </source>
</evidence>
<dbReference type="PANTHER" id="PTHR24006:SF733">
    <property type="entry name" value="RE52890P"/>
    <property type="match status" value="1"/>
</dbReference>
<evidence type="ECO:0000313" key="9">
    <source>
        <dbReference type="Proteomes" id="UP001527925"/>
    </source>
</evidence>
<evidence type="ECO:0000256" key="6">
    <source>
        <dbReference type="SAM" id="MobiDB-lite"/>
    </source>
</evidence>
<feature type="domain" description="USP" evidence="7">
    <location>
        <begin position="32"/>
        <end position="463"/>
    </location>
</feature>
<name>A0ABR4NJF5_9FUNG</name>
<organism evidence="8 9">
    <name type="scientific">Polyrhizophydium stewartii</name>
    <dbReference type="NCBI Taxonomy" id="2732419"/>
    <lineage>
        <taxon>Eukaryota</taxon>
        <taxon>Fungi</taxon>
        <taxon>Fungi incertae sedis</taxon>
        <taxon>Chytridiomycota</taxon>
        <taxon>Chytridiomycota incertae sedis</taxon>
        <taxon>Chytridiomycetes</taxon>
        <taxon>Rhizophydiales</taxon>
        <taxon>Rhizophydiales incertae sedis</taxon>
        <taxon>Polyrhizophydium</taxon>
    </lineage>
</organism>
<comment type="catalytic activity">
    <reaction evidence="1">
        <text>Thiol-dependent hydrolysis of ester, thioester, amide, peptide and isopeptide bonds formed by the C-terminal Gly of ubiquitin (a 76-residue protein attached to proteins as an intracellular targeting signal).</text>
        <dbReference type="EC" id="3.4.19.12"/>
    </reaction>
</comment>
<evidence type="ECO:0000256" key="1">
    <source>
        <dbReference type="ARBA" id="ARBA00000707"/>
    </source>
</evidence>
<feature type="compositionally biased region" description="Low complexity" evidence="6">
    <location>
        <begin position="566"/>
        <end position="582"/>
    </location>
</feature>
<feature type="region of interest" description="Disordered" evidence="6">
    <location>
        <begin position="555"/>
        <end position="680"/>
    </location>
</feature>
<comment type="caution">
    <text evidence="8">The sequence shown here is derived from an EMBL/GenBank/DDBJ whole genome shotgun (WGS) entry which is preliminary data.</text>
</comment>
<dbReference type="InterPro" id="IPR028889">
    <property type="entry name" value="USP"/>
</dbReference>
<dbReference type="EC" id="3.4.19.12" evidence="3"/>
<evidence type="ECO:0000256" key="5">
    <source>
        <dbReference type="ARBA" id="ARBA00022801"/>
    </source>
</evidence>
<keyword evidence="4" id="KW-0645">Protease</keyword>
<feature type="compositionally biased region" description="Basic and acidic residues" evidence="6">
    <location>
        <begin position="657"/>
        <end position="669"/>
    </location>
</feature>
<dbReference type="InterPro" id="IPR050164">
    <property type="entry name" value="Peptidase_C19"/>
</dbReference>
<reference evidence="8 9" key="1">
    <citation type="submission" date="2023-09" db="EMBL/GenBank/DDBJ databases">
        <title>Pangenome analysis of Batrachochytrium dendrobatidis and related Chytrids.</title>
        <authorList>
            <person name="Yacoub M.N."/>
            <person name="Stajich J.E."/>
            <person name="James T.Y."/>
        </authorList>
    </citation>
    <scope>NUCLEOTIDE SEQUENCE [LARGE SCALE GENOMIC DNA]</scope>
    <source>
        <strain evidence="8 9">JEL0888</strain>
    </source>
</reference>
<accession>A0ABR4NJF5</accession>
<dbReference type="InterPro" id="IPR001394">
    <property type="entry name" value="Peptidase_C19_UCH"/>
</dbReference>
<evidence type="ECO:0000313" key="8">
    <source>
        <dbReference type="EMBL" id="KAL2919671.1"/>
    </source>
</evidence>
<dbReference type="SUPFAM" id="SSF54001">
    <property type="entry name" value="Cysteine proteinases"/>
    <property type="match status" value="1"/>
</dbReference>
<protein>
    <recommendedName>
        <fullName evidence="3">ubiquitinyl hydrolase 1</fullName>
        <ecNumber evidence="3">3.4.19.12</ecNumber>
    </recommendedName>
</protein>
<sequence length="680" mass="73488">MIKSIRWISNMSKGLSPAPGNDSVLGGEERYFGFENFGNTCYSNSVVQALYFCKPFRECVLCYTFPESAAQLVVAAERLDLSALGPAPAPATAARPLRSSPSDPTLRATAAAASLANRPHSGVDFPVISADAPADPGLQASQIGRSVWAGSRIAAVLEGQAFDEANSETLLGALQDLFLAISAQKKRTGVFAPRQFVAKLKAENELFNNSMQQDAHEMFNYLLNAIAEQLLRQRREVSERLKLLNLPKLASLQTQDPTSTGEDTAPATWIHALFEGVLTNETKCLNCETITSRDESFLDLSVDIDQHSSVSSCLRNFSTSEVLCERNKFFCDTCNSLQEAEKRMKIKRLPNVLAVHLKRFKFQEHLGRYSKLSYRVAFPLELRLFNTTDGAANADRLYNLHGIVIHIGSGPHSGHYVALIKSEGQWMLFDDNDVTNINEADLFQYFGDSNSLGTAYFFIYIAADFDPASVVRTLMPESWVHPSERAAAANTATPTQASSPLGSSAAGSVAHGTDLPSASRPVSDERSPSGPAQPLILATHPVDDSEFEGECADALTEIPGRPTPPDASTAADGEATATDEPAAGGGTSIGRGFPLRIGGLVASVTHPKRPSLPTLVTEPPGREEAPRGPATASVADAHAHQSQGSQSQSAQTLPPQPREKDHKEKDKDSGWAWFKRERHG</sequence>
<evidence type="ECO:0000256" key="3">
    <source>
        <dbReference type="ARBA" id="ARBA00012759"/>
    </source>
</evidence>
<evidence type="ECO:0000256" key="2">
    <source>
        <dbReference type="ARBA" id="ARBA00009085"/>
    </source>
</evidence>
<feature type="compositionally biased region" description="Low complexity" evidence="6">
    <location>
        <begin position="640"/>
        <end position="651"/>
    </location>
</feature>
<dbReference type="PROSITE" id="PS50235">
    <property type="entry name" value="USP_3"/>
    <property type="match status" value="1"/>
</dbReference>
<dbReference type="InterPro" id="IPR018200">
    <property type="entry name" value="USP_CS"/>
</dbReference>
<dbReference type="Gene3D" id="3.90.70.10">
    <property type="entry name" value="Cysteine proteinases"/>
    <property type="match status" value="1"/>
</dbReference>
<dbReference type="InterPro" id="IPR038765">
    <property type="entry name" value="Papain-like_cys_pep_sf"/>
</dbReference>
<feature type="region of interest" description="Disordered" evidence="6">
    <location>
        <begin position="90"/>
        <end position="115"/>
    </location>
</feature>
<dbReference type="CDD" id="cd02663">
    <property type="entry name" value="Peptidase_C19G"/>
    <property type="match status" value="1"/>
</dbReference>
<dbReference type="PANTHER" id="PTHR24006">
    <property type="entry name" value="UBIQUITIN CARBOXYL-TERMINAL HYDROLASE"/>
    <property type="match status" value="1"/>
</dbReference>